<comment type="caution">
    <text evidence="3">The sequence shown here is derived from an EMBL/GenBank/DDBJ whole genome shotgun (WGS) entry which is preliminary data.</text>
</comment>
<keyword evidence="2" id="KW-0812">Transmembrane</keyword>
<feature type="compositionally biased region" description="Low complexity" evidence="1">
    <location>
        <begin position="119"/>
        <end position="132"/>
    </location>
</feature>
<keyword evidence="4" id="KW-1185">Reference proteome</keyword>
<dbReference type="GeneID" id="19203543"/>
<evidence type="ECO:0000313" key="4">
    <source>
        <dbReference type="Proteomes" id="UP000053558"/>
    </source>
</evidence>
<sequence>MASTSTPPRAQEAGMDTGSPGSSTEDSRETSLSLSDISPGHEFIMLPPRTTSIIGPPVPSKERPPPPPKPYTHGKSSSTLGLPNSDADSQPPAFDPVALYNDSAAVALPSLQSPRQYIPSPLNPNGSSSLSMAPPPPYGPSSSTPPKNRGHRLMTSRSQLMFTRIASEESQVLASAAAQRSYEKNEKVEVQQDEGRQGESPPTRRASSPMILYKLASANRGKPLTAPHILGARNPRSSMASTPSSSSLSYSATASTLAPVIPSLSYSHSLAHSRSQSQSGSLTASVSLPLSSDSKYPFGSLPSRTFPHPRRFVPYLYDPALDDDSATAPDDDDGVDRAAAGGRLGVSARGLFNVGFLLVLITGLLFLFIFYPVITHFRAVARTQKVIANYKFNASGQAQILFAQDFRIPDVNDTLPVAGGDNPPGES</sequence>
<dbReference type="RefSeq" id="XP_007771299.1">
    <property type="nucleotide sequence ID" value="XM_007773109.1"/>
</dbReference>
<feature type="transmembrane region" description="Helical" evidence="2">
    <location>
        <begin position="351"/>
        <end position="374"/>
    </location>
</feature>
<feature type="compositionally biased region" description="Polar residues" evidence="1">
    <location>
        <begin position="19"/>
        <end position="36"/>
    </location>
</feature>
<feature type="region of interest" description="Disordered" evidence="1">
    <location>
        <begin position="111"/>
        <end position="209"/>
    </location>
</feature>
<feature type="compositionally biased region" description="Polar residues" evidence="1">
    <location>
        <begin position="74"/>
        <end position="88"/>
    </location>
</feature>
<gene>
    <name evidence="3" type="ORF">CONPUDRAFT_156225</name>
</gene>
<feature type="region of interest" description="Disordered" evidence="1">
    <location>
        <begin position="223"/>
        <end position="249"/>
    </location>
</feature>
<protein>
    <submittedName>
        <fullName evidence="3">Uncharacterized protein</fullName>
    </submittedName>
</protein>
<dbReference type="AlphaFoldDB" id="A0A5M3MGD1"/>
<dbReference type="Proteomes" id="UP000053558">
    <property type="component" value="Unassembled WGS sequence"/>
</dbReference>
<organism evidence="3 4">
    <name type="scientific">Coniophora puteana (strain RWD-64-598)</name>
    <name type="common">Brown rot fungus</name>
    <dbReference type="NCBI Taxonomy" id="741705"/>
    <lineage>
        <taxon>Eukaryota</taxon>
        <taxon>Fungi</taxon>
        <taxon>Dikarya</taxon>
        <taxon>Basidiomycota</taxon>
        <taxon>Agaricomycotina</taxon>
        <taxon>Agaricomycetes</taxon>
        <taxon>Agaricomycetidae</taxon>
        <taxon>Boletales</taxon>
        <taxon>Coniophorineae</taxon>
        <taxon>Coniophoraceae</taxon>
        <taxon>Coniophora</taxon>
    </lineage>
</organism>
<proteinExistence type="predicted"/>
<feature type="region of interest" description="Disordered" evidence="1">
    <location>
        <begin position="1"/>
        <end position="96"/>
    </location>
</feature>
<evidence type="ECO:0000256" key="2">
    <source>
        <dbReference type="SAM" id="Phobius"/>
    </source>
</evidence>
<accession>A0A5M3MGD1</accession>
<keyword evidence="2" id="KW-1133">Transmembrane helix</keyword>
<dbReference type="KEGG" id="cput:CONPUDRAFT_156225"/>
<feature type="compositionally biased region" description="Low complexity" evidence="1">
    <location>
        <begin position="237"/>
        <end position="249"/>
    </location>
</feature>
<feature type="compositionally biased region" description="Basic and acidic residues" evidence="1">
    <location>
        <begin position="181"/>
        <end position="197"/>
    </location>
</feature>
<evidence type="ECO:0000313" key="3">
    <source>
        <dbReference type="EMBL" id="EIW78223.1"/>
    </source>
</evidence>
<reference evidence="4" key="1">
    <citation type="journal article" date="2012" name="Science">
        <title>The Paleozoic origin of enzymatic lignin decomposition reconstructed from 31 fungal genomes.</title>
        <authorList>
            <person name="Floudas D."/>
            <person name="Binder M."/>
            <person name="Riley R."/>
            <person name="Barry K."/>
            <person name="Blanchette R.A."/>
            <person name="Henrissat B."/>
            <person name="Martinez A.T."/>
            <person name="Otillar R."/>
            <person name="Spatafora J.W."/>
            <person name="Yadav J.S."/>
            <person name="Aerts A."/>
            <person name="Benoit I."/>
            <person name="Boyd A."/>
            <person name="Carlson A."/>
            <person name="Copeland A."/>
            <person name="Coutinho P.M."/>
            <person name="de Vries R.P."/>
            <person name="Ferreira P."/>
            <person name="Findley K."/>
            <person name="Foster B."/>
            <person name="Gaskell J."/>
            <person name="Glotzer D."/>
            <person name="Gorecki P."/>
            <person name="Heitman J."/>
            <person name="Hesse C."/>
            <person name="Hori C."/>
            <person name="Igarashi K."/>
            <person name="Jurgens J.A."/>
            <person name="Kallen N."/>
            <person name="Kersten P."/>
            <person name="Kohler A."/>
            <person name="Kuees U."/>
            <person name="Kumar T.K.A."/>
            <person name="Kuo A."/>
            <person name="LaButti K."/>
            <person name="Larrondo L.F."/>
            <person name="Lindquist E."/>
            <person name="Ling A."/>
            <person name="Lombard V."/>
            <person name="Lucas S."/>
            <person name="Lundell T."/>
            <person name="Martin R."/>
            <person name="McLaughlin D.J."/>
            <person name="Morgenstern I."/>
            <person name="Morin E."/>
            <person name="Murat C."/>
            <person name="Nagy L.G."/>
            <person name="Nolan M."/>
            <person name="Ohm R.A."/>
            <person name="Patyshakuliyeva A."/>
            <person name="Rokas A."/>
            <person name="Ruiz-Duenas F.J."/>
            <person name="Sabat G."/>
            <person name="Salamov A."/>
            <person name="Samejima M."/>
            <person name="Schmutz J."/>
            <person name="Slot J.C."/>
            <person name="St John F."/>
            <person name="Stenlid J."/>
            <person name="Sun H."/>
            <person name="Sun S."/>
            <person name="Syed K."/>
            <person name="Tsang A."/>
            <person name="Wiebenga A."/>
            <person name="Young D."/>
            <person name="Pisabarro A."/>
            <person name="Eastwood D.C."/>
            <person name="Martin F."/>
            <person name="Cullen D."/>
            <person name="Grigoriev I.V."/>
            <person name="Hibbett D.S."/>
        </authorList>
    </citation>
    <scope>NUCLEOTIDE SEQUENCE [LARGE SCALE GENOMIC DNA]</scope>
    <source>
        <strain evidence="4">RWD-64-598 SS2</strain>
    </source>
</reference>
<dbReference type="OMA" id="VITHFRA"/>
<name>A0A5M3MGD1_CONPW</name>
<keyword evidence="2" id="KW-0472">Membrane</keyword>
<evidence type="ECO:0000256" key="1">
    <source>
        <dbReference type="SAM" id="MobiDB-lite"/>
    </source>
</evidence>
<dbReference type="EMBL" id="JH711582">
    <property type="protein sequence ID" value="EIW78223.1"/>
    <property type="molecule type" value="Genomic_DNA"/>
</dbReference>